<evidence type="ECO:0000313" key="1">
    <source>
        <dbReference type="EMBL" id="SFD74689.1"/>
    </source>
</evidence>
<name>A0A1I1UVJ0_9BACT</name>
<reference evidence="1 2" key="1">
    <citation type="submission" date="2016-10" db="EMBL/GenBank/DDBJ databases">
        <authorList>
            <person name="de Groot N.N."/>
        </authorList>
    </citation>
    <scope>NUCLEOTIDE SEQUENCE [LARGE SCALE GENOMIC DNA]</scope>
    <source>
        <strain evidence="1 2">DSM 19012</strain>
    </source>
</reference>
<dbReference type="EMBL" id="FONA01000001">
    <property type="protein sequence ID" value="SFD74689.1"/>
    <property type="molecule type" value="Genomic_DNA"/>
</dbReference>
<dbReference type="AlphaFoldDB" id="A0A1I1UVJ0"/>
<keyword evidence="2" id="KW-1185">Reference proteome</keyword>
<sequence length="118" mass="13948">MFCSYSCEKLADHTYILRVQNNTKDTIQVYAGYNYPDTALNVEKPILKIGYPDYETRLESKTDWKDKLQGDTLSIFILSKDTVDTYSWEDIRSEYNILKRYDMSISDLESQNWTITYP</sequence>
<evidence type="ECO:0000313" key="2">
    <source>
        <dbReference type="Proteomes" id="UP000181976"/>
    </source>
</evidence>
<dbReference type="InParanoid" id="A0A1I1UVJ0"/>
<accession>A0A1I1UVJ0</accession>
<organism evidence="1 2">
    <name type="scientific">Thermophagus xiamenensis</name>
    <dbReference type="NCBI Taxonomy" id="385682"/>
    <lineage>
        <taxon>Bacteria</taxon>
        <taxon>Pseudomonadati</taxon>
        <taxon>Bacteroidota</taxon>
        <taxon>Bacteroidia</taxon>
        <taxon>Marinilabiliales</taxon>
        <taxon>Marinilabiliaceae</taxon>
        <taxon>Thermophagus</taxon>
    </lineage>
</organism>
<gene>
    <name evidence="1" type="ORF">SAMN05444380_101214</name>
</gene>
<proteinExistence type="predicted"/>
<protein>
    <submittedName>
        <fullName evidence="1">Uncharacterized protein</fullName>
    </submittedName>
</protein>
<dbReference type="Proteomes" id="UP000181976">
    <property type="component" value="Unassembled WGS sequence"/>
</dbReference>
<dbReference type="eggNOG" id="ENOG5033EYU">
    <property type="taxonomic scope" value="Bacteria"/>
</dbReference>